<evidence type="ECO:0000256" key="4">
    <source>
        <dbReference type="ARBA" id="ARBA00022490"/>
    </source>
</evidence>
<organism evidence="15 16">
    <name type="scientific">Lusitaniella coriacea LEGE 07157</name>
    <dbReference type="NCBI Taxonomy" id="945747"/>
    <lineage>
        <taxon>Bacteria</taxon>
        <taxon>Bacillati</taxon>
        <taxon>Cyanobacteriota</taxon>
        <taxon>Cyanophyceae</taxon>
        <taxon>Spirulinales</taxon>
        <taxon>Lusitaniellaceae</taxon>
        <taxon>Lusitaniella</taxon>
    </lineage>
</organism>
<comment type="caution">
    <text evidence="15">The sequence shown here is derived from an EMBL/GenBank/DDBJ whole genome shotgun (WGS) entry which is preliminary data.</text>
</comment>
<dbReference type="PROSITE" id="PS51273">
    <property type="entry name" value="GATASE_TYPE_1"/>
    <property type="match status" value="1"/>
</dbReference>
<dbReference type="RefSeq" id="WP_194030821.1">
    <property type="nucleotide sequence ID" value="NZ_JADEWZ010000029.1"/>
</dbReference>
<name>A0A8J7DYX7_9CYAN</name>
<keyword evidence="9 12" id="KW-0456">Lyase</keyword>
<evidence type="ECO:0000256" key="7">
    <source>
        <dbReference type="ARBA" id="ARBA00022962"/>
    </source>
</evidence>
<dbReference type="GO" id="GO:0016829">
    <property type="term" value="F:lyase activity"/>
    <property type="evidence" value="ECO:0007669"/>
    <property type="project" value="UniProtKB-KW"/>
</dbReference>
<feature type="domain" description="Glutamine amidotransferase" evidence="14">
    <location>
        <begin position="7"/>
        <end position="204"/>
    </location>
</feature>
<accession>A0A8J7DYX7</accession>
<dbReference type="NCBIfam" id="TIGR01855">
    <property type="entry name" value="IMP_synth_hisH"/>
    <property type="match status" value="1"/>
</dbReference>
<comment type="pathway">
    <text evidence="2 12">Amino-acid biosynthesis; L-histidine biosynthesis; L-histidine from 5-phospho-alpha-D-ribose 1-diphosphate: step 5/9.</text>
</comment>
<dbReference type="GO" id="GO:0005737">
    <property type="term" value="C:cytoplasm"/>
    <property type="evidence" value="ECO:0007669"/>
    <property type="project" value="UniProtKB-SubCell"/>
</dbReference>
<dbReference type="Gene3D" id="3.40.50.880">
    <property type="match status" value="1"/>
</dbReference>
<evidence type="ECO:0000256" key="10">
    <source>
        <dbReference type="ARBA" id="ARBA00047838"/>
    </source>
</evidence>
<feature type="active site" evidence="12 13">
    <location>
        <position position="186"/>
    </location>
</feature>
<dbReference type="UniPathway" id="UPA00031">
    <property type="reaction ID" value="UER00010"/>
</dbReference>
<evidence type="ECO:0000256" key="11">
    <source>
        <dbReference type="ARBA" id="ARBA00049534"/>
    </source>
</evidence>
<dbReference type="EC" id="3.5.1.2" evidence="12"/>
<dbReference type="AlphaFoldDB" id="A0A8J7DYX7"/>
<dbReference type="SUPFAM" id="SSF52317">
    <property type="entry name" value="Class I glutamine amidotransferase-like"/>
    <property type="match status" value="1"/>
</dbReference>
<keyword evidence="16" id="KW-1185">Reference proteome</keyword>
<evidence type="ECO:0000256" key="6">
    <source>
        <dbReference type="ARBA" id="ARBA00022801"/>
    </source>
</evidence>
<dbReference type="PROSITE" id="PS51274">
    <property type="entry name" value="GATASE_COBBQ"/>
    <property type="match status" value="1"/>
</dbReference>
<dbReference type="GO" id="GO:0000107">
    <property type="term" value="F:imidazoleglycerol-phosphate synthase activity"/>
    <property type="evidence" value="ECO:0007669"/>
    <property type="project" value="UniProtKB-UniRule"/>
</dbReference>
<dbReference type="GO" id="GO:0000105">
    <property type="term" value="P:L-histidine biosynthetic process"/>
    <property type="evidence" value="ECO:0007669"/>
    <property type="project" value="UniProtKB-UniRule"/>
</dbReference>
<comment type="function">
    <text evidence="12">IGPS catalyzes the conversion of PRFAR and glutamine to IGP, AICAR and glutamate. The HisH subunit catalyzes the hydrolysis of glutamine to glutamate and ammonia as part of the synthesis of IGP and AICAR. The resulting ammonia molecule is channeled to the active site of HisF.</text>
</comment>
<dbReference type="PIRSF" id="PIRSF000495">
    <property type="entry name" value="Amidotransf_hisH"/>
    <property type="match status" value="1"/>
</dbReference>
<comment type="subcellular location">
    <subcellularLocation>
        <location evidence="1 12">Cytoplasm</location>
    </subcellularLocation>
</comment>
<feature type="active site" evidence="12 13">
    <location>
        <position position="188"/>
    </location>
</feature>
<comment type="catalytic activity">
    <reaction evidence="11 12">
        <text>L-glutamine + H2O = L-glutamate + NH4(+)</text>
        <dbReference type="Rhea" id="RHEA:15889"/>
        <dbReference type="ChEBI" id="CHEBI:15377"/>
        <dbReference type="ChEBI" id="CHEBI:28938"/>
        <dbReference type="ChEBI" id="CHEBI:29985"/>
        <dbReference type="ChEBI" id="CHEBI:58359"/>
        <dbReference type="EC" id="3.5.1.2"/>
    </reaction>
</comment>
<keyword evidence="4 12" id="KW-0963">Cytoplasm</keyword>
<dbReference type="InterPro" id="IPR010139">
    <property type="entry name" value="Imidazole-glycPsynth_HisH"/>
</dbReference>
<dbReference type="CDD" id="cd01748">
    <property type="entry name" value="GATase1_IGP_Synthase"/>
    <property type="match status" value="1"/>
</dbReference>
<dbReference type="Pfam" id="PF00117">
    <property type="entry name" value="GATase"/>
    <property type="match status" value="1"/>
</dbReference>
<dbReference type="Proteomes" id="UP000654482">
    <property type="component" value="Unassembled WGS sequence"/>
</dbReference>
<dbReference type="HAMAP" id="MF_00278">
    <property type="entry name" value="HisH"/>
    <property type="match status" value="1"/>
</dbReference>
<dbReference type="InterPro" id="IPR029062">
    <property type="entry name" value="Class_I_gatase-like"/>
</dbReference>
<proteinExistence type="inferred from homology"/>
<keyword evidence="7 12" id="KW-0315">Glutamine amidotransferase</keyword>
<reference evidence="15" key="1">
    <citation type="submission" date="2020-10" db="EMBL/GenBank/DDBJ databases">
        <authorList>
            <person name="Castelo-Branco R."/>
            <person name="Eusebio N."/>
            <person name="Adriana R."/>
            <person name="Vieira A."/>
            <person name="Brugerolle De Fraissinette N."/>
            <person name="Rezende De Castro R."/>
            <person name="Schneider M.P."/>
            <person name="Vasconcelos V."/>
            <person name="Leao P.N."/>
        </authorList>
    </citation>
    <scope>NUCLEOTIDE SEQUENCE</scope>
    <source>
        <strain evidence="15">LEGE 07157</strain>
    </source>
</reference>
<evidence type="ECO:0000259" key="14">
    <source>
        <dbReference type="Pfam" id="PF00117"/>
    </source>
</evidence>
<dbReference type="PANTHER" id="PTHR42701:SF1">
    <property type="entry name" value="IMIDAZOLE GLYCEROL PHOSPHATE SYNTHASE SUBUNIT HISH"/>
    <property type="match status" value="1"/>
</dbReference>
<feature type="active site" description="Nucleophile" evidence="12 13">
    <location>
        <position position="81"/>
    </location>
</feature>
<protein>
    <recommendedName>
        <fullName evidence="12">Imidazole glycerol phosphate synthase subunit HisH</fullName>
        <ecNumber evidence="12">4.3.2.10</ecNumber>
    </recommendedName>
    <alternativeName>
        <fullName evidence="12">IGP synthase glutaminase subunit</fullName>
        <ecNumber evidence="12">3.5.1.2</ecNumber>
    </alternativeName>
    <alternativeName>
        <fullName evidence="12">IGP synthase subunit HisH</fullName>
    </alternativeName>
    <alternativeName>
        <fullName evidence="12">ImGP synthase subunit HisH</fullName>
        <shortName evidence="12">IGPS subunit HisH</shortName>
    </alternativeName>
</protein>
<evidence type="ECO:0000256" key="12">
    <source>
        <dbReference type="HAMAP-Rule" id="MF_00278"/>
    </source>
</evidence>
<evidence type="ECO:0000256" key="13">
    <source>
        <dbReference type="PIRSR" id="PIRSR000495-1"/>
    </source>
</evidence>
<gene>
    <name evidence="12 15" type="primary">hisH</name>
    <name evidence="15" type="ORF">IQ249_17705</name>
</gene>
<dbReference type="PANTHER" id="PTHR42701">
    <property type="entry name" value="IMIDAZOLE GLYCEROL PHOSPHATE SYNTHASE SUBUNIT HISH"/>
    <property type="match status" value="1"/>
</dbReference>
<dbReference type="FunFam" id="3.40.50.880:FF:000009">
    <property type="entry name" value="Imidazole glycerol phosphate synthase subunit HisH"/>
    <property type="match status" value="1"/>
</dbReference>
<sequence>MVLIATIDYDMGNLHSACKGLENAGATPIITDSPSDIDRADAVVLPGVGAFDPAVQHLRSRNLIEPIKRAIASGKPFLGICLGLQILFDGSEEGSEPGLGIIPGMVRRFQIEPGITIPHMGWNRLNFTQPNLPLWQNIGENPYVYFVHSYYVDPKDPAIRAATVTHGSQIVTAAIARDNLTAVQFHPEKSSTAGLQILSNFVAQVRSQIDAPDPVTC</sequence>
<keyword evidence="8 12" id="KW-0368">Histidine biosynthesis</keyword>
<evidence type="ECO:0000256" key="5">
    <source>
        <dbReference type="ARBA" id="ARBA00022605"/>
    </source>
</evidence>
<evidence type="ECO:0000313" key="16">
    <source>
        <dbReference type="Proteomes" id="UP000654482"/>
    </source>
</evidence>
<dbReference type="EMBL" id="JADEWZ010000029">
    <property type="protein sequence ID" value="MBE9117736.1"/>
    <property type="molecule type" value="Genomic_DNA"/>
</dbReference>
<keyword evidence="6 12" id="KW-0378">Hydrolase</keyword>
<evidence type="ECO:0000256" key="1">
    <source>
        <dbReference type="ARBA" id="ARBA00004496"/>
    </source>
</evidence>
<evidence type="ECO:0000256" key="8">
    <source>
        <dbReference type="ARBA" id="ARBA00023102"/>
    </source>
</evidence>
<dbReference type="InterPro" id="IPR017926">
    <property type="entry name" value="GATASE"/>
</dbReference>
<keyword evidence="5 12" id="KW-0028">Amino-acid biosynthesis</keyword>
<comment type="subunit">
    <text evidence="3 12">Heterodimer of HisH and HisF.</text>
</comment>
<dbReference type="GO" id="GO:0004359">
    <property type="term" value="F:glutaminase activity"/>
    <property type="evidence" value="ECO:0007669"/>
    <property type="project" value="UniProtKB-EC"/>
</dbReference>
<evidence type="ECO:0000256" key="2">
    <source>
        <dbReference type="ARBA" id="ARBA00005091"/>
    </source>
</evidence>
<comment type="catalytic activity">
    <reaction evidence="10 12">
        <text>5-[(5-phospho-1-deoxy-D-ribulos-1-ylimino)methylamino]-1-(5-phospho-beta-D-ribosyl)imidazole-4-carboxamide + L-glutamine = D-erythro-1-(imidazol-4-yl)glycerol 3-phosphate + 5-amino-1-(5-phospho-beta-D-ribosyl)imidazole-4-carboxamide + L-glutamate + H(+)</text>
        <dbReference type="Rhea" id="RHEA:24793"/>
        <dbReference type="ChEBI" id="CHEBI:15378"/>
        <dbReference type="ChEBI" id="CHEBI:29985"/>
        <dbReference type="ChEBI" id="CHEBI:58278"/>
        <dbReference type="ChEBI" id="CHEBI:58359"/>
        <dbReference type="ChEBI" id="CHEBI:58475"/>
        <dbReference type="ChEBI" id="CHEBI:58525"/>
        <dbReference type="EC" id="4.3.2.10"/>
    </reaction>
</comment>
<dbReference type="EC" id="4.3.2.10" evidence="12"/>
<evidence type="ECO:0000313" key="15">
    <source>
        <dbReference type="EMBL" id="MBE9117736.1"/>
    </source>
</evidence>
<evidence type="ECO:0000256" key="9">
    <source>
        <dbReference type="ARBA" id="ARBA00023239"/>
    </source>
</evidence>
<evidence type="ECO:0000256" key="3">
    <source>
        <dbReference type="ARBA" id="ARBA00011152"/>
    </source>
</evidence>